<evidence type="ECO:0000313" key="1">
    <source>
        <dbReference type="EMBL" id="AZA12136.1"/>
    </source>
</evidence>
<dbReference type="EMBL" id="CP033897">
    <property type="protein sequence ID" value="AZA12136.1"/>
    <property type="molecule type" value="Genomic_DNA"/>
</dbReference>
<organism evidence="1 2">
    <name type="scientific">Corynebacterium gerontici</name>
    <dbReference type="NCBI Taxonomy" id="2079234"/>
    <lineage>
        <taxon>Bacteria</taxon>
        <taxon>Bacillati</taxon>
        <taxon>Actinomycetota</taxon>
        <taxon>Actinomycetes</taxon>
        <taxon>Mycobacteriales</taxon>
        <taxon>Corynebacteriaceae</taxon>
        <taxon>Corynebacterium</taxon>
    </lineage>
</organism>
<gene>
    <name evidence="1" type="ORF">CGERO_09225</name>
</gene>
<dbReference type="Proteomes" id="UP000271587">
    <property type="component" value="Chromosome"/>
</dbReference>
<proteinExistence type="predicted"/>
<reference evidence="1 2" key="1">
    <citation type="submission" date="2018-11" db="EMBL/GenBank/DDBJ databases">
        <authorList>
            <person name="Kleinhagauer T."/>
            <person name="Glaeser S.P."/>
            <person name="Spergser J."/>
            <person name="Ruckert C."/>
            <person name="Kaempfer P."/>
            <person name="Busse H.-J."/>
        </authorList>
    </citation>
    <scope>NUCLEOTIDE SEQUENCE [LARGE SCALE GENOMIC DNA]</scope>
    <source>
        <strain evidence="1 2">W8</strain>
    </source>
</reference>
<protein>
    <submittedName>
        <fullName evidence="1">Uncharacterized protein</fullName>
    </submittedName>
</protein>
<accession>A0A3G6J2K3</accession>
<name>A0A3G6J2K3_9CORY</name>
<evidence type="ECO:0000313" key="2">
    <source>
        <dbReference type="Proteomes" id="UP000271587"/>
    </source>
</evidence>
<dbReference type="RefSeq" id="WP_206423896.1">
    <property type="nucleotide sequence ID" value="NZ_CP033897.1"/>
</dbReference>
<dbReference type="KEGG" id="cgk:CGERO_09225"/>
<dbReference type="AlphaFoldDB" id="A0A3G6J2K3"/>
<keyword evidence="2" id="KW-1185">Reference proteome</keyword>
<sequence length="101" mass="11112">MLKPAKPANQSASVTHDASMLTAFRSAALLNKASAQMIGVSGDLDELFRDVMALPSFHRLDNRYGWSVPFRLESIGHRKTRNVMRVTISVGGVLKKQGRSN</sequence>